<evidence type="ECO:0000256" key="1">
    <source>
        <dbReference type="SAM" id="MobiDB-lite"/>
    </source>
</evidence>
<feature type="region of interest" description="Disordered" evidence="1">
    <location>
        <begin position="113"/>
        <end position="151"/>
    </location>
</feature>
<proteinExistence type="predicted"/>
<evidence type="ECO:0000313" key="2">
    <source>
        <dbReference type="EMBL" id="KAL3867817.1"/>
    </source>
</evidence>
<dbReference type="EMBL" id="JBJQND010000008">
    <property type="protein sequence ID" value="KAL3867817.1"/>
    <property type="molecule type" value="Genomic_DNA"/>
</dbReference>
<protein>
    <submittedName>
        <fullName evidence="2">Uncharacterized protein</fullName>
    </submittedName>
</protein>
<evidence type="ECO:0000313" key="3">
    <source>
        <dbReference type="Proteomes" id="UP001634394"/>
    </source>
</evidence>
<organism evidence="2 3">
    <name type="scientific">Sinanodonta woodiana</name>
    <name type="common">Chinese pond mussel</name>
    <name type="synonym">Anodonta woodiana</name>
    <dbReference type="NCBI Taxonomy" id="1069815"/>
    <lineage>
        <taxon>Eukaryota</taxon>
        <taxon>Metazoa</taxon>
        <taxon>Spiralia</taxon>
        <taxon>Lophotrochozoa</taxon>
        <taxon>Mollusca</taxon>
        <taxon>Bivalvia</taxon>
        <taxon>Autobranchia</taxon>
        <taxon>Heteroconchia</taxon>
        <taxon>Palaeoheterodonta</taxon>
        <taxon>Unionida</taxon>
        <taxon>Unionoidea</taxon>
        <taxon>Unionidae</taxon>
        <taxon>Unioninae</taxon>
        <taxon>Sinanodonta</taxon>
    </lineage>
</organism>
<comment type="caution">
    <text evidence="2">The sequence shown here is derived from an EMBL/GenBank/DDBJ whole genome shotgun (WGS) entry which is preliminary data.</text>
</comment>
<dbReference type="InterPro" id="IPR009360">
    <property type="entry name" value="Isy1"/>
</dbReference>
<dbReference type="AlphaFoldDB" id="A0ABD3W4Y0"/>
<dbReference type="Proteomes" id="UP001634394">
    <property type="component" value="Unassembled WGS sequence"/>
</dbReference>
<gene>
    <name evidence="2" type="ORF">ACJMK2_040664</name>
</gene>
<name>A0ABD3W4Y0_SINWO</name>
<keyword evidence="3" id="KW-1185">Reference proteome</keyword>
<accession>A0ABD3W4Y0</accession>
<feature type="compositionally biased region" description="Basic and acidic residues" evidence="1">
    <location>
        <begin position="132"/>
        <end position="144"/>
    </location>
</feature>
<dbReference type="Pfam" id="PF06246">
    <property type="entry name" value="Isy1"/>
    <property type="match status" value="1"/>
</dbReference>
<sequence>MARNEEKQFGRLNRLYLEKEKQEYLKKHPQRPKLNSLNSADEIKKWLPSIKTDIDFCLKQSQVACYPDTKIKEYSQKIESLSREYKAFLRKHKQLDPSGDVVPWTERAYSNKRNRWTEKTSQEDEQIPPSKRTKENETKSRELNNHNNVRTVSNTEGSVACATLNFNPIHTPILDNEKEYENCYGYNEIQPEVVYNANPDLMDRPLEFTCDKDRNQMHSHVNLVSCHGSLNLPYSDSSSDETEDHESR</sequence>
<reference evidence="2 3" key="1">
    <citation type="submission" date="2024-11" db="EMBL/GenBank/DDBJ databases">
        <title>Chromosome-level genome assembly of the freshwater bivalve Anodonta woodiana.</title>
        <authorList>
            <person name="Chen X."/>
        </authorList>
    </citation>
    <scope>NUCLEOTIDE SEQUENCE [LARGE SCALE GENOMIC DNA]</scope>
    <source>
        <strain evidence="2">MN2024</strain>
        <tissue evidence="2">Gills</tissue>
    </source>
</reference>